<proteinExistence type="predicted"/>
<gene>
    <name evidence="1" type="ORF">L1987_55427</name>
</gene>
<sequence length="121" mass="13907">MHTRFQSLFHSIKISRFSNLNRLISNSFHLSRPPKRCLLRSSFKMNTFANRGVIVLRCGADLLVGIYQPCVTAVRGHGLLTCIQQIKSDFRSIEKEPYLMCCIMDFLLGETRSWDCFGCTL</sequence>
<name>A0ACB9EAL5_9ASTR</name>
<organism evidence="1 2">
    <name type="scientific">Smallanthus sonchifolius</name>
    <dbReference type="NCBI Taxonomy" id="185202"/>
    <lineage>
        <taxon>Eukaryota</taxon>
        <taxon>Viridiplantae</taxon>
        <taxon>Streptophyta</taxon>
        <taxon>Embryophyta</taxon>
        <taxon>Tracheophyta</taxon>
        <taxon>Spermatophyta</taxon>
        <taxon>Magnoliopsida</taxon>
        <taxon>eudicotyledons</taxon>
        <taxon>Gunneridae</taxon>
        <taxon>Pentapetalae</taxon>
        <taxon>asterids</taxon>
        <taxon>campanulids</taxon>
        <taxon>Asterales</taxon>
        <taxon>Asteraceae</taxon>
        <taxon>Asteroideae</taxon>
        <taxon>Heliantheae alliance</taxon>
        <taxon>Millerieae</taxon>
        <taxon>Smallanthus</taxon>
    </lineage>
</organism>
<reference evidence="1 2" key="2">
    <citation type="journal article" date="2022" name="Mol. Ecol. Resour.">
        <title>The genomes of chicory, endive, great burdock and yacon provide insights into Asteraceae paleo-polyploidization history and plant inulin production.</title>
        <authorList>
            <person name="Fan W."/>
            <person name="Wang S."/>
            <person name="Wang H."/>
            <person name="Wang A."/>
            <person name="Jiang F."/>
            <person name="Liu H."/>
            <person name="Zhao H."/>
            <person name="Xu D."/>
            <person name="Zhang Y."/>
        </authorList>
    </citation>
    <scope>NUCLEOTIDE SEQUENCE [LARGE SCALE GENOMIC DNA]</scope>
    <source>
        <strain evidence="2">cv. Yunnan</strain>
        <tissue evidence="1">Leaves</tissue>
    </source>
</reference>
<dbReference type="Proteomes" id="UP001056120">
    <property type="component" value="Linkage Group LG18"/>
</dbReference>
<keyword evidence="2" id="KW-1185">Reference proteome</keyword>
<evidence type="ECO:0000313" key="2">
    <source>
        <dbReference type="Proteomes" id="UP001056120"/>
    </source>
</evidence>
<evidence type="ECO:0000313" key="1">
    <source>
        <dbReference type="EMBL" id="KAI3755623.1"/>
    </source>
</evidence>
<reference evidence="2" key="1">
    <citation type="journal article" date="2022" name="Mol. Ecol. Resour.">
        <title>The genomes of chicory, endive, great burdock and yacon provide insights into Asteraceae palaeo-polyploidization history and plant inulin production.</title>
        <authorList>
            <person name="Fan W."/>
            <person name="Wang S."/>
            <person name="Wang H."/>
            <person name="Wang A."/>
            <person name="Jiang F."/>
            <person name="Liu H."/>
            <person name="Zhao H."/>
            <person name="Xu D."/>
            <person name="Zhang Y."/>
        </authorList>
    </citation>
    <scope>NUCLEOTIDE SEQUENCE [LARGE SCALE GENOMIC DNA]</scope>
    <source>
        <strain evidence="2">cv. Yunnan</strain>
    </source>
</reference>
<accession>A0ACB9EAL5</accession>
<comment type="caution">
    <text evidence="1">The sequence shown here is derived from an EMBL/GenBank/DDBJ whole genome shotgun (WGS) entry which is preliminary data.</text>
</comment>
<dbReference type="EMBL" id="CM042035">
    <property type="protein sequence ID" value="KAI3755623.1"/>
    <property type="molecule type" value="Genomic_DNA"/>
</dbReference>
<protein>
    <submittedName>
        <fullName evidence="1">Uncharacterized protein</fullName>
    </submittedName>
</protein>